<evidence type="ECO:0000259" key="5">
    <source>
        <dbReference type="Pfam" id="PF00441"/>
    </source>
</evidence>
<evidence type="ECO:0000256" key="3">
    <source>
        <dbReference type="ARBA" id="ARBA00022630"/>
    </source>
</evidence>
<evidence type="ECO:0000259" key="6">
    <source>
        <dbReference type="Pfam" id="PF02771"/>
    </source>
</evidence>
<sequence length="333" mass="33455">MRRPWWGPPLDADQRAVLDLVDDLTAERLHRVGDEQPDDVDRARETLAAQGLWTLGVEAERGGGGADLRTTLVALARLAGTWPALAWASVQAHAAAVVTPTRDGLDRIHGGAPVAVAPVDVGGPGDRLAVALDRIDPAGRDPRVVLLSGDTAVAVPPGDVAFGPPVRRTGLDGALTVGCEVDVAPTDDVVVRGPAVARARAFLDVGAVALAAGIAESAAQAAHTYSGIREQFGAPLTALPTVRASLSEQETAVRGLLTTAVAGATGAPGAAVAPAFEAAIDVAAAAVQSHGGYGYMAEYGVEGLLRDAVSLRAAVDATASARVAAGALAGGGA</sequence>
<dbReference type="Gene3D" id="1.20.140.10">
    <property type="entry name" value="Butyryl-CoA Dehydrogenase, subunit A, domain 3"/>
    <property type="match status" value="1"/>
</dbReference>
<dbReference type="GO" id="GO:0003995">
    <property type="term" value="F:acyl-CoA dehydrogenase activity"/>
    <property type="evidence" value="ECO:0007669"/>
    <property type="project" value="TreeGrafter"/>
</dbReference>
<dbReference type="InterPro" id="IPR013786">
    <property type="entry name" value="AcylCoA_DH/ox_N"/>
</dbReference>
<dbReference type="InterPro" id="IPR036250">
    <property type="entry name" value="AcylCo_DH-like_C"/>
</dbReference>
<dbReference type="InterPro" id="IPR009100">
    <property type="entry name" value="AcylCoA_DH/oxidase_NM_dom_sf"/>
</dbReference>
<evidence type="ECO:0000256" key="1">
    <source>
        <dbReference type="ARBA" id="ARBA00001974"/>
    </source>
</evidence>
<dbReference type="Gene3D" id="1.10.540.10">
    <property type="entry name" value="Acyl-CoA dehydrogenase/oxidase, N-terminal domain"/>
    <property type="match status" value="1"/>
</dbReference>
<evidence type="ECO:0000313" key="7">
    <source>
        <dbReference type="EMBL" id="TWH18757.1"/>
    </source>
</evidence>
<keyword evidence="8" id="KW-1185">Reference proteome</keyword>
<dbReference type="SUPFAM" id="SSF56645">
    <property type="entry name" value="Acyl-CoA dehydrogenase NM domain-like"/>
    <property type="match status" value="1"/>
</dbReference>
<comment type="similarity">
    <text evidence="2">Belongs to the acyl-CoA dehydrogenase family.</text>
</comment>
<evidence type="ECO:0000313" key="8">
    <source>
        <dbReference type="Proteomes" id="UP000317303"/>
    </source>
</evidence>
<dbReference type="AlphaFoldDB" id="A0A660CA55"/>
<gene>
    <name evidence="7" type="ORF">JD82_00578</name>
</gene>
<dbReference type="EMBL" id="VLJV01000001">
    <property type="protein sequence ID" value="TWH18757.1"/>
    <property type="molecule type" value="Genomic_DNA"/>
</dbReference>
<dbReference type="PANTHER" id="PTHR43884">
    <property type="entry name" value="ACYL-COA DEHYDROGENASE"/>
    <property type="match status" value="1"/>
</dbReference>
<protein>
    <submittedName>
        <fullName evidence="7">Alkylation response protein AidB-like acyl-CoA dehydrogenase</fullName>
    </submittedName>
</protein>
<evidence type="ECO:0000256" key="2">
    <source>
        <dbReference type="ARBA" id="ARBA00009347"/>
    </source>
</evidence>
<name>A0A660CA55_9PSEU</name>
<dbReference type="Pfam" id="PF00441">
    <property type="entry name" value="Acyl-CoA_dh_1"/>
    <property type="match status" value="1"/>
</dbReference>
<comment type="cofactor">
    <cofactor evidence="1">
        <name>FAD</name>
        <dbReference type="ChEBI" id="CHEBI:57692"/>
    </cofactor>
</comment>
<dbReference type="PANTHER" id="PTHR43884:SF12">
    <property type="entry name" value="ISOVALERYL-COA DEHYDROGENASE, MITOCHONDRIAL-RELATED"/>
    <property type="match status" value="1"/>
</dbReference>
<dbReference type="Proteomes" id="UP000317303">
    <property type="component" value="Unassembled WGS sequence"/>
</dbReference>
<dbReference type="GO" id="GO:0050660">
    <property type="term" value="F:flavin adenine dinucleotide binding"/>
    <property type="evidence" value="ECO:0007669"/>
    <property type="project" value="InterPro"/>
</dbReference>
<dbReference type="InterPro" id="IPR037069">
    <property type="entry name" value="AcylCoA_DH/ox_N_sf"/>
</dbReference>
<comment type="caution">
    <text evidence="7">The sequence shown here is derived from an EMBL/GenBank/DDBJ whole genome shotgun (WGS) entry which is preliminary data.</text>
</comment>
<proteinExistence type="inferred from homology"/>
<dbReference type="SUPFAM" id="SSF47203">
    <property type="entry name" value="Acyl-CoA dehydrogenase C-terminal domain-like"/>
    <property type="match status" value="1"/>
</dbReference>
<evidence type="ECO:0000256" key="4">
    <source>
        <dbReference type="ARBA" id="ARBA00022827"/>
    </source>
</evidence>
<organism evidence="7 8">
    <name type="scientific">Prauserella rugosa</name>
    <dbReference type="NCBI Taxonomy" id="43354"/>
    <lineage>
        <taxon>Bacteria</taxon>
        <taxon>Bacillati</taxon>
        <taxon>Actinomycetota</taxon>
        <taxon>Actinomycetes</taxon>
        <taxon>Pseudonocardiales</taxon>
        <taxon>Pseudonocardiaceae</taxon>
        <taxon>Prauserella</taxon>
    </lineage>
</organism>
<accession>A0A660CA55</accession>
<feature type="domain" description="Acyl-CoA dehydrogenase/oxidase N-terminal" evidence="6">
    <location>
        <begin position="12"/>
        <end position="99"/>
    </location>
</feature>
<dbReference type="InterPro" id="IPR009075">
    <property type="entry name" value="AcylCo_DH/oxidase_C"/>
</dbReference>
<reference evidence="7 8" key="1">
    <citation type="submission" date="2019-07" db="EMBL/GenBank/DDBJ databases">
        <title>R&amp;d 2014.</title>
        <authorList>
            <person name="Klenk H.-P."/>
        </authorList>
    </citation>
    <scope>NUCLEOTIDE SEQUENCE [LARGE SCALE GENOMIC DNA]</scope>
    <source>
        <strain evidence="7 8">DSM 43194</strain>
    </source>
</reference>
<keyword evidence="3" id="KW-0285">Flavoprotein</keyword>
<dbReference type="RefSeq" id="WP_051757731.1">
    <property type="nucleotide sequence ID" value="NZ_JOIJ01000006.1"/>
</dbReference>
<feature type="domain" description="Acyl-CoA dehydrogenase/oxidase C-terminal" evidence="5">
    <location>
        <begin position="205"/>
        <end position="312"/>
    </location>
</feature>
<keyword evidence="4" id="KW-0274">FAD</keyword>
<dbReference type="Pfam" id="PF02771">
    <property type="entry name" value="Acyl-CoA_dh_N"/>
    <property type="match status" value="1"/>
</dbReference>